<dbReference type="GO" id="GO:0016787">
    <property type="term" value="F:hydrolase activity"/>
    <property type="evidence" value="ECO:0007669"/>
    <property type="project" value="UniProtKB-KW"/>
</dbReference>
<feature type="compositionally biased region" description="Low complexity" evidence="2">
    <location>
        <begin position="38"/>
        <end position="50"/>
    </location>
</feature>
<dbReference type="OrthoDB" id="9809635at2"/>
<dbReference type="InterPro" id="IPR050789">
    <property type="entry name" value="Diverse_Enzym_Activities"/>
</dbReference>
<evidence type="ECO:0000256" key="1">
    <source>
        <dbReference type="ARBA" id="ARBA00022801"/>
    </source>
</evidence>
<evidence type="ECO:0000259" key="3">
    <source>
        <dbReference type="Pfam" id="PF00144"/>
    </source>
</evidence>
<feature type="region of interest" description="Disordered" evidence="2">
    <location>
        <begin position="1"/>
        <end position="58"/>
    </location>
</feature>
<dbReference type="PANTHER" id="PTHR43283">
    <property type="entry name" value="BETA-LACTAMASE-RELATED"/>
    <property type="match status" value="1"/>
</dbReference>
<evidence type="ECO:0000313" key="4">
    <source>
        <dbReference type="EMBL" id="TNM28365.1"/>
    </source>
</evidence>
<proteinExistence type="predicted"/>
<dbReference type="InterPro" id="IPR001466">
    <property type="entry name" value="Beta-lactam-related"/>
</dbReference>
<dbReference type="EMBL" id="VDGT01000013">
    <property type="protein sequence ID" value="TNM28365.1"/>
    <property type="molecule type" value="Genomic_DNA"/>
</dbReference>
<reference evidence="4 5" key="1">
    <citation type="submission" date="2019-06" db="EMBL/GenBank/DDBJ databases">
        <title>Draft genome of Streptomyces sedi sp. JCM16909.</title>
        <authorList>
            <person name="Klykleung N."/>
            <person name="Tanasupawat S."/>
            <person name="Kudo T."/>
            <person name="Yuki M."/>
            <person name="Ohkuma M."/>
        </authorList>
    </citation>
    <scope>NUCLEOTIDE SEQUENCE [LARGE SCALE GENOMIC DNA]</scope>
    <source>
        <strain evidence="4 5">JCM 16909</strain>
    </source>
</reference>
<feature type="domain" description="Beta-lactamase-related" evidence="3">
    <location>
        <begin position="84"/>
        <end position="411"/>
    </location>
</feature>
<sequence length="426" mass="42831">MGGDQAAACQRRSAGAASAGPGVQQQGAPGAGPDGRPRSGAGAVTGASGALRPGTAGEAGLDPGALAELAPSLGAFLEGPEPSFAGFVVLAARNGVIAAHEAGGYAVRHGVRGGSVVELPEAERVPMAPDTVFDLASLSKVFTALVVVRLAERGEVGLDAPITRWLPGFPEVTVRALLTHTGGWPADIALEGYPDAAARLAAVGAEPLESAPGAAYRYSDLGLIALGALVERAAGAPLDVLVAELVTGPLGLSDTGYRPSGALRERCAATEYQPWSGRGMLRGEVHDEKAHYLGGVAGHAGIFSTARDLASLAQAVLEGGALGGVRVLGAEWVAEMLRPQNAGLGPEAGRGLGWQLDQPALMGELASPTAFGHGGFTGTALVADPATGASLVVLTNRVHPRRDRGTDGAFRRAPAAVLARALRAGP</sequence>
<dbReference type="Proteomes" id="UP000311713">
    <property type="component" value="Unassembled WGS sequence"/>
</dbReference>
<dbReference type="SUPFAM" id="SSF56601">
    <property type="entry name" value="beta-lactamase/transpeptidase-like"/>
    <property type="match status" value="1"/>
</dbReference>
<feature type="compositionally biased region" description="Low complexity" evidence="2">
    <location>
        <begin position="1"/>
        <end position="28"/>
    </location>
</feature>
<keyword evidence="5" id="KW-1185">Reference proteome</keyword>
<accession>A0A5C4UY76</accession>
<dbReference type="AlphaFoldDB" id="A0A5C4UY76"/>
<protein>
    <submittedName>
        <fullName evidence="4">Beta-lactamase family protein</fullName>
    </submittedName>
</protein>
<dbReference type="PANTHER" id="PTHR43283:SF11">
    <property type="entry name" value="BETA-LACTAMASE-RELATED DOMAIN-CONTAINING PROTEIN"/>
    <property type="match status" value="1"/>
</dbReference>
<evidence type="ECO:0000313" key="5">
    <source>
        <dbReference type="Proteomes" id="UP000311713"/>
    </source>
</evidence>
<comment type="caution">
    <text evidence="4">The sequence shown here is derived from an EMBL/GenBank/DDBJ whole genome shotgun (WGS) entry which is preliminary data.</text>
</comment>
<name>A0A5C4UY76_9ACTN</name>
<dbReference type="Pfam" id="PF00144">
    <property type="entry name" value="Beta-lactamase"/>
    <property type="match status" value="1"/>
</dbReference>
<dbReference type="InterPro" id="IPR012338">
    <property type="entry name" value="Beta-lactam/transpept-like"/>
</dbReference>
<keyword evidence="1" id="KW-0378">Hydrolase</keyword>
<organism evidence="4 5">
    <name type="scientific">Streptomyces sedi</name>
    <dbReference type="NCBI Taxonomy" id="555059"/>
    <lineage>
        <taxon>Bacteria</taxon>
        <taxon>Bacillati</taxon>
        <taxon>Actinomycetota</taxon>
        <taxon>Actinomycetes</taxon>
        <taxon>Kitasatosporales</taxon>
        <taxon>Streptomycetaceae</taxon>
        <taxon>Streptomyces</taxon>
    </lineage>
</organism>
<gene>
    <name evidence="4" type="ORF">FH715_17525</name>
</gene>
<dbReference type="Gene3D" id="3.40.710.10">
    <property type="entry name" value="DD-peptidase/beta-lactamase superfamily"/>
    <property type="match status" value="1"/>
</dbReference>
<evidence type="ECO:0000256" key="2">
    <source>
        <dbReference type="SAM" id="MobiDB-lite"/>
    </source>
</evidence>